<feature type="region of interest" description="Disordered" evidence="1">
    <location>
        <begin position="1"/>
        <end position="87"/>
    </location>
</feature>
<dbReference type="EMBL" id="JBHTIS010000893">
    <property type="protein sequence ID" value="MFD1047018.1"/>
    <property type="molecule type" value="Genomic_DNA"/>
</dbReference>
<evidence type="ECO:0000313" key="2">
    <source>
        <dbReference type="EMBL" id="MFD1047018.1"/>
    </source>
</evidence>
<reference evidence="3" key="1">
    <citation type="journal article" date="2019" name="Int. J. Syst. Evol. Microbiol.">
        <title>The Global Catalogue of Microorganisms (GCM) 10K type strain sequencing project: providing services to taxonomists for standard genome sequencing and annotation.</title>
        <authorList>
            <consortium name="The Broad Institute Genomics Platform"/>
            <consortium name="The Broad Institute Genome Sequencing Center for Infectious Disease"/>
            <person name="Wu L."/>
            <person name="Ma J."/>
        </authorList>
    </citation>
    <scope>NUCLEOTIDE SEQUENCE [LARGE SCALE GENOMIC DNA]</scope>
    <source>
        <strain evidence="3">JCM 31486</strain>
    </source>
</reference>
<evidence type="ECO:0000256" key="1">
    <source>
        <dbReference type="SAM" id="MobiDB-lite"/>
    </source>
</evidence>
<proteinExistence type="predicted"/>
<accession>A0ABW3M911</accession>
<feature type="compositionally biased region" description="Pro residues" evidence="1">
    <location>
        <begin position="58"/>
        <end position="85"/>
    </location>
</feature>
<protein>
    <submittedName>
        <fullName evidence="2">Uncharacterized protein</fullName>
    </submittedName>
</protein>
<feature type="compositionally biased region" description="Low complexity" evidence="1">
    <location>
        <begin position="34"/>
        <end position="57"/>
    </location>
</feature>
<organism evidence="2 3">
    <name type="scientific">Kibdelosporangium lantanae</name>
    <dbReference type="NCBI Taxonomy" id="1497396"/>
    <lineage>
        <taxon>Bacteria</taxon>
        <taxon>Bacillati</taxon>
        <taxon>Actinomycetota</taxon>
        <taxon>Actinomycetes</taxon>
        <taxon>Pseudonocardiales</taxon>
        <taxon>Pseudonocardiaceae</taxon>
        <taxon>Kibdelosporangium</taxon>
    </lineage>
</organism>
<gene>
    <name evidence="2" type="ORF">ACFQ1S_16420</name>
</gene>
<name>A0ABW3M911_9PSEU</name>
<sequence>MNQPYNPQQPPYGQPQQPPYGQPQYPQPYPQQPYPQSYPQQPYPQSYPQQQPYQQPYPQQPYPPQPYPPQQGYPPQQPYPQPYGPQPIVIPIEGKGLAKFAARINKRSLIVAPDSLGMDAKQGTFRLAWPELRRVMITTAYHQDTTKIYAPKTWRVRLVMDVVDQGVVQRHPEIAGLQGKYGASGPGSYGIPFGPVINIVPQLAQALTTYGPQVFAGILEEGQIYGFGYL</sequence>
<comment type="caution">
    <text evidence="2">The sequence shown here is derived from an EMBL/GenBank/DDBJ whole genome shotgun (WGS) entry which is preliminary data.</text>
</comment>
<keyword evidence="3" id="KW-1185">Reference proteome</keyword>
<evidence type="ECO:0000313" key="3">
    <source>
        <dbReference type="Proteomes" id="UP001597045"/>
    </source>
</evidence>
<feature type="compositionally biased region" description="Pro residues" evidence="1">
    <location>
        <begin position="7"/>
        <end position="33"/>
    </location>
</feature>
<dbReference type="Proteomes" id="UP001597045">
    <property type="component" value="Unassembled WGS sequence"/>
</dbReference>